<dbReference type="EMBL" id="CP019609">
    <property type="protein sequence ID" value="AQP54024.1"/>
    <property type="molecule type" value="Genomic_DNA"/>
</dbReference>
<name>A0A1Q2D6Q0_9ENTE</name>
<evidence type="ECO:0000313" key="2">
    <source>
        <dbReference type="Proteomes" id="UP000188246"/>
    </source>
</evidence>
<keyword evidence="2" id="KW-1185">Reference proteome</keyword>
<dbReference type="KEGG" id="vpi:BW732_07225"/>
<reference evidence="1 2" key="1">
    <citation type="journal article" date="2010" name="Int. J. Syst. Evol. Microbiol.">
        <title>Vagococcus penaei sp. nov., isolated from spoilage microbiota of cooked shrimp (Penaeus vannamei).</title>
        <authorList>
            <person name="Jaffres E."/>
            <person name="Prevost H."/>
            <person name="Rossero A."/>
            <person name="Joffraud J.J."/>
            <person name="Dousset X."/>
        </authorList>
    </citation>
    <scope>NUCLEOTIDE SEQUENCE [LARGE SCALE GENOMIC DNA]</scope>
    <source>
        <strain evidence="1 2">CD276</strain>
    </source>
</reference>
<organism evidence="1 2">
    <name type="scientific">Vagococcus penaei</name>
    <dbReference type="NCBI Taxonomy" id="633807"/>
    <lineage>
        <taxon>Bacteria</taxon>
        <taxon>Bacillati</taxon>
        <taxon>Bacillota</taxon>
        <taxon>Bacilli</taxon>
        <taxon>Lactobacillales</taxon>
        <taxon>Enterococcaceae</taxon>
        <taxon>Vagococcus</taxon>
    </lineage>
</organism>
<dbReference type="Proteomes" id="UP000188246">
    <property type="component" value="Chromosome"/>
</dbReference>
<dbReference type="RefSeq" id="WP_077276100.1">
    <property type="nucleotide sequence ID" value="NZ_CP019609.1"/>
</dbReference>
<dbReference type="OrthoDB" id="10005644at2"/>
<proteinExistence type="predicted"/>
<protein>
    <submittedName>
        <fullName evidence="1">Uncharacterized protein</fullName>
    </submittedName>
</protein>
<dbReference type="AlphaFoldDB" id="A0A1Q2D6Q0"/>
<gene>
    <name evidence="1" type="ORF">BW732_07225</name>
</gene>
<accession>A0A1Q2D6Q0</accession>
<evidence type="ECO:0000313" key="1">
    <source>
        <dbReference type="EMBL" id="AQP54024.1"/>
    </source>
</evidence>
<sequence length="122" mass="14213">MKLFKNVYFWLFLIFLILGIFQLMTFFDYINFLNFLAGILFLVAAGLILLAVLKPGKKSKDEDHDTFENSELSPEEVEHVKAMMRENAEISIVQWISQQKNLSMSEAQKAYDKVLSNLERPF</sequence>